<gene>
    <name evidence="1" type="ORF">EDD69_11083</name>
</gene>
<dbReference type="Proteomes" id="UP000295658">
    <property type="component" value="Unassembled WGS sequence"/>
</dbReference>
<accession>A0A4R1QF14</accession>
<dbReference type="OrthoDB" id="2695549at2"/>
<dbReference type="RefSeq" id="WP_132948864.1">
    <property type="nucleotide sequence ID" value="NZ_BSVG01000009.1"/>
</dbReference>
<dbReference type="AlphaFoldDB" id="A0A4R1QF14"/>
<reference evidence="1 2" key="1">
    <citation type="submission" date="2019-03" db="EMBL/GenBank/DDBJ databases">
        <title>Genomic Encyclopedia of Type Strains, Phase IV (KMG-IV): sequencing the most valuable type-strain genomes for metagenomic binning, comparative biology and taxonomic classification.</title>
        <authorList>
            <person name="Goeker M."/>
        </authorList>
    </citation>
    <scope>NUCLEOTIDE SEQUENCE [LARGE SCALE GENOMIC DNA]</scope>
    <source>
        <strain evidence="1 2">DSM 24979</strain>
    </source>
</reference>
<dbReference type="EMBL" id="SLUL01000010">
    <property type="protein sequence ID" value="TCL48077.1"/>
    <property type="molecule type" value="Genomic_DNA"/>
</dbReference>
<protein>
    <submittedName>
        <fullName evidence="1">Uncharacterized protein</fullName>
    </submittedName>
</protein>
<name>A0A4R1QF14_9BACL</name>
<sequence length="83" mass="9630">MYRGEIGGKEVIIKLRKHVKQKKVDEMKIYQTVLSFGESAFQQEKSEFGIFSDKLGLIVASIEKNDIPVIYVDYLIQNENVYE</sequence>
<proteinExistence type="predicted"/>
<evidence type="ECO:0000313" key="1">
    <source>
        <dbReference type="EMBL" id="TCL48077.1"/>
    </source>
</evidence>
<organism evidence="1 2">
    <name type="scientific">Thermolongibacillus altinsuensis</name>
    <dbReference type="NCBI Taxonomy" id="575256"/>
    <lineage>
        <taxon>Bacteria</taxon>
        <taxon>Bacillati</taxon>
        <taxon>Bacillota</taxon>
        <taxon>Bacilli</taxon>
        <taxon>Bacillales</taxon>
        <taxon>Anoxybacillaceae</taxon>
        <taxon>Thermolongibacillus</taxon>
    </lineage>
</organism>
<comment type="caution">
    <text evidence="1">The sequence shown here is derived from an EMBL/GenBank/DDBJ whole genome shotgun (WGS) entry which is preliminary data.</text>
</comment>
<keyword evidence="2" id="KW-1185">Reference proteome</keyword>
<evidence type="ECO:0000313" key="2">
    <source>
        <dbReference type="Proteomes" id="UP000295658"/>
    </source>
</evidence>